<comment type="caution">
    <text evidence="9">The sequence shown here is derived from an EMBL/GenBank/DDBJ whole genome shotgun (WGS) entry which is preliminary data.</text>
</comment>
<dbReference type="PANTHER" id="PTHR45670:SF1">
    <property type="entry name" value="E3 UBIQUITIN-PROTEIN LIGASE HECTD1"/>
    <property type="match status" value="1"/>
</dbReference>
<evidence type="ECO:0000259" key="8">
    <source>
        <dbReference type="PROSITE" id="PS50237"/>
    </source>
</evidence>
<dbReference type="Pfam" id="PF25579">
    <property type="entry name" value="TPR_TRIP12_N"/>
    <property type="match status" value="1"/>
</dbReference>
<evidence type="ECO:0000256" key="7">
    <source>
        <dbReference type="SAM" id="MobiDB-lite"/>
    </source>
</evidence>
<dbReference type="InterPro" id="IPR045322">
    <property type="entry name" value="HECTD1/TRIP12-like"/>
</dbReference>
<comment type="catalytic activity">
    <reaction evidence="1">
        <text>S-ubiquitinyl-[E2 ubiquitin-conjugating enzyme]-L-cysteine + [acceptor protein]-L-lysine = [E2 ubiquitin-conjugating enzyme]-L-cysteine + N(6)-ubiquitinyl-[acceptor protein]-L-lysine.</text>
        <dbReference type="EC" id="2.3.2.26"/>
    </reaction>
</comment>
<dbReference type="GO" id="GO:0061630">
    <property type="term" value="F:ubiquitin protein ligase activity"/>
    <property type="evidence" value="ECO:0007669"/>
    <property type="project" value="UniProtKB-EC"/>
</dbReference>
<protein>
    <recommendedName>
        <fullName evidence="3">HECT-type E3 ubiquitin transferase</fullName>
        <ecNumber evidence="3">2.3.2.26</ecNumber>
    </recommendedName>
</protein>
<dbReference type="InterPro" id="IPR011989">
    <property type="entry name" value="ARM-like"/>
</dbReference>
<dbReference type="InterPro" id="IPR057948">
    <property type="entry name" value="TPR_TRIP12_N"/>
</dbReference>
<keyword evidence="10" id="KW-1185">Reference proteome</keyword>
<keyword evidence="5 6" id="KW-0833">Ubl conjugation pathway</keyword>
<feature type="compositionally biased region" description="Polar residues" evidence="7">
    <location>
        <begin position="1"/>
        <end position="23"/>
    </location>
</feature>
<comment type="similarity">
    <text evidence="2">Belongs to the UPL family. K-HECT subfamily.</text>
</comment>
<feature type="active site" description="Glycyl thioester intermediate" evidence="6">
    <location>
        <position position="1352"/>
    </location>
</feature>
<dbReference type="SUPFAM" id="SSF48371">
    <property type="entry name" value="ARM repeat"/>
    <property type="match status" value="1"/>
</dbReference>
<feature type="region of interest" description="Disordered" evidence="7">
    <location>
        <begin position="1"/>
        <end position="29"/>
    </location>
</feature>
<dbReference type="Gene3D" id="3.30.2410.10">
    <property type="entry name" value="Hect, E3 ligase catalytic domain"/>
    <property type="match status" value="1"/>
</dbReference>
<evidence type="ECO:0000256" key="2">
    <source>
        <dbReference type="ARBA" id="ARBA00006331"/>
    </source>
</evidence>
<sequence>MAESSGSSDNNMKNSNLFDSPSSGDEHADRGGLISSQFSGYSNISYSFQSVISALESCDDMMLLQSLNQLSIDLAIAQEDILAAMPLDQLVYALVTCLQKEDFPDIVLYSMNCLTNILDTMPNITGLIVARGGIGVLSSKLMNFDFIDMAEQAIKLIEKISYESALDIVKEGVFETMMNTLDFFELETQKKIWRIAINIAKAMISQQCFLQHIMPMLPQIQPMLIHRGTDMVGQAELVIDFFIALLENAIGLFSSDLKMLQGNLQNLNEQGMMRNLIEIIQQAPSLNLKVFKLLRLICKISPTLSMSLLSMGICTILKDVLNKSYESSSSDYLLEAFNLIDIIVPVDNPKDAIEKERLQIFRESNQYLNTIGESVIPHLIFVYQNCMESELKTLTLKTFYKLFAISPPECLTIYIDTQTLASFLSEVLHSQHLNPIHCALKIINICYDKIPQEIAEHFTREGIIDRINALNKQEVISQLKRSKANESPVGLKKYSRFQQEERESSSLNYFEQLIMNLNGEKEVINIDAETDEFLTNIPNFKHQLNLKSDPKNESLDLCNSIIEKNSHFENKHALRTGKSLKKLAEKLEYGRQGNANEIWRNLISMIESDNKISFYEFSNSGIVEALWKWFNRGDLEDSKQVTVLIHRLEEFLTEFLKENSKSQVHLKSFLALFDGAGNYGNNLNDIGPERNYERSNRFLSQRSRLTFIYAPSEEDWSRLGEASQEFNIRNNFFAANNRICIASELSIPFAAVKSHLLRVKSKDDLNNFKKLFKNKNQQRKNIAKALRELGMEGSEFGRLYKASIAQNLFSNDIDITEECELRPEAKNQVLEQIDIIMTVNGQEIHDGMTTLDVSNKFGKSDEIKFRFVKISQNKKESKMLVGQNMIYKEILNDCENVGVDIGEKIFPYLRILKLFSKINELLPYLMTPSSLLFQSLSESFRLHKLEYEIFQSSKISVILSRFVQDNRTSLPSWTKPLIQSCKFLVPFTIKSDIFQISDIGPYLDTWGYDISQKIKVKINREKLLEGATAAMRDPKMLKSAPIEFEYENEVGTGVGPTLEFYSLVGKSIRTLDIWRNSGDELGLFPAPILSNSAKVKDQFLFIGRLVGKGLLDQKQLDLPLSPAFWKLALNENLTLNDVLNVDKNLAKTLFGLQEVVNKRNTLLAENKRVHSSSLTYKGTHIDDLCLTFVLPGYDTIELKENGKNIAVTLNNLHEYITLVSKFTLMQETQISAFREGLNSVIPIDMLKGFTGEELEYLICGASNESWDISTIQECIIPAHGYFHSSSTFQNLLIVMSQFNSQEKRSFLQFVTGSPRLPVGGFASLVPKLTVVKKDPENPGVHSDEYLPSVMTCHNYLKVPDYSSIEILQRNLKYAMEEGYEAFHLS</sequence>
<dbReference type="Gene3D" id="1.25.10.10">
    <property type="entry name" value="Leucine-rich Repeat Variant"/>
    <property type="match status" value="1"/>
</dbReference>
<dbReference type="PANTHER" id="PTHR45670">
    <property type="entry name" value="E3 UBIQUITIN-PROTEIN LIGASE TRIP12"/>
    <property type="match status" value="1"/>
</dbReference>
<dbReference type="CDD" id="cd00078">
    <property type="entry name" value="HECTc"/>
    <property type="match status" value="1"/>
</dbReference>
<dbReference type="EMBL" id="CAJZBQ010000046">
    <property type="protein sequence ID" value="CAG9328561.1"/>
    <property type="molecule type" value="Genomic_DNA"/>
</dbReference>
<keyword evidence="4" id="KW-0808">Transferase</keyword>
<gene>
    <name evidence="9" type="ORF">BSTOLATCC_MIC46558</name>
</gene>
<dbReference type="PROSITE" id="PS50237">
    <property type="entry name" value="HECT"/>
    <property type="match status" value="1"/>
</dbReference>
<dbReference type="Gene3D" id="3.90.1750.10">
    <property type="entry name" value="Hect, E3 ligase catalytic domains"/>
    <property type="match status" value="1"/>
</dbReference>
<dbReference type="InterPro" id="IPR000569">
    <property type="entry name" value="HECT_dom"/>
</dbReference>
<evidence type="ECO:0000256" key="4">
    <source>
        <dbReference type="ARBA" id="ARBA00022679"/>
    </source>
</evidence>
<dbReference type="GO" id="GO:0043161">
    <property type="term" value="P:proteasome-mediated ubiquitin-dependent protein catabolic process"/>
    <property type="evidence" value="ECO:0007669"/>
    <property type="project" value="TreeGrafter"/>
</dbReference>
<feature type="domain" description="HECT" evidence="8">
    <location>
        <begin position="1032"/>
        <end position="1385"/>
    </location>
</feature>
<reference evidence="9" key="1">
    <citation type="submission" date="2021-09" db="EMBL/GenBank/DDBJ databases">
        <authorList>
            <consortium name="AG Swart"/>
            <person name="Singh M."/>
            <person name="Singh A."/>
            <person name="Seah K."/>
            <person name="Emmerich C."/>
        </authorList>
    </citation>
    <scope>NUCLEOTIDE SEQUENCE</scope>
    <source>
        <strain evidence="9">ATCC30299</strain>
    </source>
</reference>
<evidence type="ECO:0000313" key="10">
    <source>
        <dbReference type="Proteomes" id="UP001162131"/>
    </source>
</evidence>
<dbReference type="Gene3D" id="3.30.2160.10">
    <property type="entry name" value="Hect, E3 ligase catalytic domain"/>
    <property type="match status" value="1"/>
</dbReference>
<dbReference type="SUPFAM" id="SSF56204">
    <property type="entry name" value="Hect, E3 ligase catalytic domain"/>
    <property type="match status" value="1"/>
</dbReference>
<dbReference type="EC" id="2.3.2.26" evidence="3"/>
<proteinExistence type="inferred from homology"/>
<organism evidence="9 10">
    <name type="scientific">Blepharisma stoltei</name>
    <dbReference type="NCBI Taxonomy" id="1481888"/>
    <lineage>
        <taxon>Eukaryota</taxon>
        <taxon>Sar</taxon>
        <taxon>Alveolata</taxon>
        <taxon>Ciliophora</taxon>
        <taxon>Postciliodesmatophora</taxon>
        <taxon>Heterotrichea</taxon>
        <taxon>Heterotrichida</taxon>
        <taxon>Blepharismidae</taxon>
        <taxon>Blepharisma</taxon>
    </lineage>
</organism>
<dbReference type="Proteomes" id="UP001162131">
    <property type="component" value="Unassembled WGS sequence"/>
</dbReference>
<dbReference type="SMART" id="SM00119">
    <property type="entry name" value="HECTc"/>
    <property type="match status" value="1"/>
</dbReference>
<dbReference type="Pfam" id="PF00632">
    <property type="entry name" value="HECT"/>
    <property type="match status" value="1"/>
</dbReference>
<dbReference type="GO" id="GO:0000209">
    <property type="term" value="P:protein polyubiquitination"/>
    <property type="evidence" value="ECO:0007669"/>
    <property type="project" value="TreeGrafter"/>
</dbReference>
<evidence type="ECO:0000256" key="6">
    <source>
        <dbReference type="PROSITE-ProRule" id="PRU00104"/>
    </source>
</evidence>
<evidence type="ECO:0000256" key="5">
    <source>
        <dbReference type="ARBA" id="ARBA00022786"/>
    </source>
</evidence>
<name>A0AAU9JMU3_9CILI</name>
<evidence type="ECO:0000256" key="1">
    <source>
        <dbReference type="ARBA" id="ARBA00000885"/>
    </source>
</evidence>
<accession>A0AAU9JMU3</accession>
<dbReference type="InterPro" id="IPR035983">
    <property type="entry name" value="Hect_E3_ubiquitin_ligase"/>
</dbReference>
<evidence type="ECO:0000313" key="9">
    <source>
        <dbReference type="EMBL" id="CAG9328561.1"/>
    </source>
</evidence>
<evidence type="ECO:0000256" key="3">
    <source>
        <dbReference type="ARBA" id="ARBA00012485"/>
    </source>
</evidence>
<dbReference type="InterPro" id="IPR016024">
    <property type="entry name" value="ARM-type_fold"/>
</dbReference>